<reference evidence="15" key="2">
    <citation type="submission" date="2020-01" db="EMBL/GenBank/DDBJ databases">
        <authorList>
            <person name="Korhonen P.K.K."/>
            <person name="Guangxu M.G."/>
            <person name="Wang T.W."/>
            <person name="Stroehlein A.J.S."/>
            <person name="Young N.D."/>
            <person name="Ang C.-S.A."/>
            <person name="Fernando D.W.F."/>
            <person name="Lu H.L."/>
            <person name="Taylor S.T."/>
            <person name="Ehtesham M.E.M."/>
            <person name="Najaraj S.H.N."/>
            <person name="Harsha G.H.G."/>
            <person name="Madugundu A.M."/>
            <person name="Renuse S.R."/>
            <person name="Holt D.H."/>
            <person name="Pandey A.P."/>
            <person name="Papenfuss A.P."/>
            <person name="Gasser R.B.G."/>
            <person name="Fischer K.F."/>
        </authorList>
    </citation>
    <scope>NUCLEOTIDE SEQUENCE</scope>
    <source>
        <strain evidence="15">SSS_KF_BRIS2020</strain>
    </source>
</reference>
<organism evidence="15">
    <name type="scientific">Sarcoptes scabiei</name>
    <name type="common">Itch mite</name>
    <name type="synonym">Acarus scabiei</name>
    <dbReference type="NCBI Taxonomy" id="52283"/>
    <lineage>
        <taxon>Eukaryota</taxon>
        <taxon>Metazoa</taxon>
        <taxon>Ecdysozoa</taxon>
        <taxon>Arthropoda</taxon>
        <taxon>Chelicerata</taxon>
        <taxon>Arachnida</taxon>
        <taxon>Acari</taxon>
        <taxon>Acariformes</taxon>
        <taxon>Sarcoptiformes</taxon>
        <taxon>Astigmata</taxon>
        <taxon>Psoroptidia</taxon>
        <taxon>Sarcoptoidea</taxon>
        <taxon>Sarcoptidae</taxon>
        <taxon>Sarcoptinae</taxon>
        <taxon>Sarcoptes</taxon>
    </lineage>
</organism>
<evidence type="ECO:0000313" key="17">
    <source>
        <dbReference type="Proteomes" id="UP000070412"/>
    </source>
</evidence>
<dbReference type="InterPro" id="IPR056732">
    <property type="entry name" value="GBD_ATRN"/>
</dbReference>
<dbReference type="SMART" id="SM00042">
    <property type="entry name" value="CUB"/>
    <property type="match status" value="1"/>
</dbReference>
<feature type="disulfide bond" evidence="11">
    <location>
        <begin position="912"/>
        <end position="921"/>
    </location>
</feature>
<protein>
    <recommendedName>
        <fullName evidence="18">Attractin-like protein 1</fullName>
    </recommendedName>
</protein>
<dbReference type="CDD" id="cd00055">
    <property type="entry name" value="EGF_Lam"/>
    <property type="match status" value="2"/>
</dbReference>
<dbReference type="Pfam" id="PF00053">
    <property type="entry name" value="EGF_laminin"/>
    <property type="match status" value="1"/>
</dbReference>
<evidence type="ECO:0000256" key="3">
    <source>
        <dbReference type="ARBA" id="ARBA00022692"/>
    </source>
</evidence>
<feature type="disulfide bond" evidence="11">
    <location>
        <begin position="924"/>
        <end position="938"/>
    </location>
</feature>
<feature type="disulfide bond" evidence="10">
    <location>
        <begin position="255"/>
        <end position="264"/>
    </location>
</feature>
<evidence type="ECO:0000313" key="15">
    <source>
        <dbReference type="EMBL" id="KAF7490139.1"/>
    </source>
</evidence>
<dbReference type="SMART" id="SM00612">
    <property type="entry name" value="Kelch"/>
    <property type="match status" value="1"/>
</dbReference>
<reference evidence="16" key="3">
    <citation type="submission" date="2022-06" db="UniProtKB">
        <authorList>
            <consortium name="EnsemblMetazoa"/>
        </authorList>
    </citation>
    <scope>IDENTIFICATION</scope>
</reference>
<evidence type="ECO:0000256" key="4">
    <source>
        <dbReference type="ARBA" id="ARBA00022729"/>
    </source>
</evidence>
<comment type="subcellular location">
    <subcellularLocation>
        <location evidence="1">Membrane</location>
        <topology evidence="1">Single-pass membrane protein</topology>
    </subcellularLocation>
</comment>
<keyword evidence="2" id="KW-0880">Kelch repeat</keyword>
<keyword evidence="5" id="KW-0677">Repeat</keyword>
<dbReference type="Gene3D" id="2.10.25.10">
    <property type="entry name" value="Laminin"/>
    <property type="match status" value="2"/>
</dbReference>
<dbReference type="Gene3D" id="2.120.10.80">
    <property type="entry name" value="Kelch-type beta propeller"/>
    <property type="match status" value="2"/>
</dbReference>
<proteinExistence type="predicted"/>
<dbReference type="InterPro" id="IPR015915">
    <property type="entry name" value="Kelch-typ_b-propeller"/>
</dbReference>
<keyword evidence="4" id="KW-0732">Signal</keyword>
<keyword evidence="17" id="KW-1185">Reference proteome</keyword>
<reference evidence="17" key="1">
    <citation type="journal article" date="2020" name="PLoS Negl. Trop. Dis.">
        <title>High-quality nuclear genome for Sarcoptes scabiei-A critical resource for a neglected parasite.</title>
        <authorList>
            <person name="Korhonen P.K."/>
            <person name="Gasser R.B."/>
            <person name="Ma G."/>
            <person name="Wang T."/>
            <person name="Stroehlein A.J."/>
            <person name="Young N.D."/>
            <person name="Ang C.S."/>
            <person name="Fernando D.D."/>
            <person name="Lu H.C."/>
            <person name="Taylor S."/>
            <person name="Reynolds S.L."/>
            <person name="Mofiz E."/>
            <person name="Najaraj S.H."/>
            <person name="Gowda H."/>
            <person name="Madugundu A."/>
            <person name="Renuse S."/>
            <person name="Holt D."/>
            <person name="Pandey A."/>
            <person name="Papenfuss A.T."/>
            <person name="Fischer K."/>
        </authorList>
    </citation>
    <scope>NUCLEOTIDE SEQUENCE [LARGE SCALE GENOMIC DNA]</scope>
</reference>
<dbReference type="AlphaFoldDB" id="A0A834VCD0"/>
<dbReference type="CDD" id="cd00041">
    <property type="entry name" value="CUB"/>
    <property type="match status" value="1"/>
</dbReference>
<dbReference type="Pfam" id="PF24972">
    <property type="entry name" value="GBD_ATRN"/>
    <property type="match status" value="1"/>
</dbReference>
<dbReference type="InterPro" id="IPR056863">
    <property type="entry name" value="LMN_ATRN_NET-like_EGF"/>
</dbReference>
<evidence type="ECO:0000256" key="1">
    <source>
        <dbReference type="ARBA" id="ARBA00004167"/>
    </source>
</evidence>
<dbReference type="Gene3D" id="2.60.120.290">
    <property type="entry name" value="Spermadhesin, CUB domain"/>
    <property type="match status" value="1"/>
</dbReference>
<dbReference type="GO" id="GO:0005794">
    <property type="term" value="C:Golgi apparatus"/>
    <property type="evidence" value="ECO:0007669"/>
    <property type="project" value="TreeGrafter"/>
</dbReference>
<feature type="disulfide bond" evidence="10">
    <location>
        <begin position="236"/>
        <end position="246"/>
    </location>
</feature>
<dbReference type="SMART" id="SM00423">
    <property type="entry name" value="PSI"/>
    <property type="match status" value="3"/>
</dbReference>
<dbReference type="InterPro" id="IPR000742">
    <property type="entry name" value="EGF"/>
</dbReference>
<keyword evidence="7 10" id="KW-1015">Disulfide bond</keyword>
<dbReference type="Pfam" id="PF24973">
    <property type="entry name" value="EGF_LMN_ATRN"/>
    <property type="match status" value="1"/>
</dbReference>
<dbReference type="EMBL" id="WVUK01000062">
    <property type="protein sequence ID" value="KAF7490139.1"/>
    <property type="molecule type" value="Genomic_DNA"/>
</dbReference>
<dbReference type="PROSITE" id="PS50027">
    <property type="entry name" value="EGF_LAM_2"/>
    <property type="match status" value="1"/>
</dbReference>
<keyword evidence="6" id="KW-1133">Transmembrane helix</keyword>
<keyword evidence="10" id="KW-0245">EGF-like domain</keyword>
<evidence type="ECO:0000256" key="2">
    <source>
        <dbReference type="ARBA" id="ARBA00022441"/>
    </source>
</evidence>
<dbReference type="Pfam" id="PF24981">
    <property type="entry name" value="Beta-prop_ATRN-LZTR1"/>
    <property type="match status" value="1"/>
</dbReference>
<evidence type="ECO:0000256" key="10">
    <source>
        <dbReference type="PROSITE-ProRule" id="PRU00076"/>
    </source>
</evidence>
<dbReference type="SMART" id="SM00180">
    <property type="entry name" value="EGF_Lam"/>
    <property type="match status" value="2"/>
</dbReference>
<evidence type="ECO:0000256" key="9">
    <source>
        <dbReference type="ARBA" id="ARBA00023292"/>
    </source>
</evidence>
<dbReference type="SUPFAM" id="SSF57196">
    <property type="entry name" value="EGF/Laminin"/>
    <property type="match status" value="1"/>
</dbReference>
<evidence type="ECO:0000259" key="12">
    <source>
        <dbReference type="PROSITE" id="PS01180"/>
    </source>
</evidence>
<dbReference type="InterPro" id="IPR056737">
    <property type="entry name" value="Beta-prop_ATRN-MKLN-like"/>
</dbReference>
<dbReference type="PROSITE" id="PS01180">
    <property type="entry name" value="CUB"/>
    <property type="match status" value="1"/>
</dbReference>
<dbReference type="InterPro" id="IPR006652">
    <property type="entry name" value="Kelch_1"/>
</dbReference>
<dbReference type="InterPro" id="IPR002049">
    <property type="entry name" value="LE_dom"/>
</dbReference>
<evidence type="ECO:0000256" key="5">
    <source>
        <dbReference type="ARBA" id="ARBA00022737"/>
    </source>
</evidence>
<dbReference type="SUPFAM" id="SSF49854">
    <property type="entry name" value="Spermadhesin, CUB domain"/>
    <property type="match status" value="1"/>
</dbReference>
<evidence type="ECO:0000256" key="11">
    <source>
        <dbReference type="PROSITE-ProRule" id="PRU00460"/>
    </source>
</evidence>
<keyword evidence="9 11" id="KW-0424">Laminin EGF-like domain</keyword>
<evidence type="ECO:0000259" key="13">
    <source>
        <dbReference type="PROSITE" id="PS50026"/>
    </source>
</evidence>
<dbReference type="SMART" id="SM00181">
    <property type="entry name" value="EGF"/>
    <property type="match status" value="4"/>
</dbReference>
<comment type="caution">
    <text evidence="10">Lacks conserved residue(s) required for the propagation of feature annotation.</text>
</comment>
<gene>
    <name evidence="15" type="ORF">SSS_2124</name>
</gene>
<dbReference type="PROSITE" id="PS50026">
    <property type="entry name" value="EGF_3"/>
    <property type="match status" value="1"/>
</dbReference>
<keyword evidence="3" id="KW-0812">Transmembrane</keyword>
<evidence type="ECO:0000256" key="7">
    <source>
        <dbReference type="ARBA" id="ARBA00023157"/>
    </source>
</evidence>
<feature type="domain" description="EGF-like" evidence="13">
    <location>
        <begin position="232"/>
        <end position="265"/>
    </location>
</feature>
<dbReference type="OrthoDB" id="9998912at2759"/>
<evidence type="ECO:0000313" key="16">
    <source>
        <dbReference type="EnsemblMetazoa" id="KAF7490139.1"/>
    </source>
</evidence>
<dbReference type="InterPro" id="IPR035914">
    <property type="entry name" value="Sperma_CUB_dom_sf"/>
</dbReference>
<keyword evidence="6" id="KW-0472">Membrane</keyword>
<dbReference type="InterPro" id="IPR051568">
    <property type="entry name" value="LZTR1/Attractin"/>
</dbReference>
<name>A0A834VCD0_SARSC</name>
<feature type="domain" description="Laminin EGF-like" evidence="14">
    <location>
        <begin position="893"/>
        <end position="940"/>
    </location>
</feature>
<dbReference type="Proteomes" id="UP000070412">
    <property type="component" value="Unassembled WGS sequence"/>
</dbReference>
<accession>A0A834VCD0</accession>
<evidence type="ECO:0008006" key="18">
    <source>
        <dbReference type="Google" id="ProtNLM"/>
    </source>
</evidence>
<feature type="domain" description="CUB" evidence="12">
    <location>
        <begin position="83"/>
        <end position="203"/>
    </location>
</feature>
<evidence type="ECO:0000259" key="14">
    <source>
        <dbReference type="PROSITE" id="PS50027"/>
    </source>
</evidence>
<evidence type="ECO:0000256" key="8">
    <source>
        <dbReference type="ARBA" id="ARBA00023180"/>
    </source>
</evidence>
<dbReference type="SUPFAM" id="SSF117281">
    <property type="entry name" value="Kelch motif"/>
    <property type="match status" value="1"/>
</dbReference>
<dbReference type="InterPro" id="IPR000859">
    <property type="entry name" value="CUB_dom"/>
</dbReference>
<dbReference type="PANTHER" id="PTHR46376:SF2">
    <property type="entry name" value="DISTRACTED, ISOFORM B"/>
    <property type="match status" value="1"/>
</dbReference>
<evidence type="ECO:0000256" key="6">
    <source>
        <dbReference type="ARBA" id="ARBA00022989"/>
    </source>
</evidence>
<dbReference type="InterPro" id="IPR016201">
    <property type="entry name" value="PSI"/>
</dbReference>
<dbReference type="GO" id="GO:0016020">
    <property type="term" value="C:membrane"/>
    <property type="evidence" value="ECO:0007669"/>
    <property type="project" value="UniProtKB-SubCell"/>
</dbReference>
<keyword evidence="8" id="KW-0325">Glycoprotein</keyword>
<dbReference type="EnsemblMetazoa" id="SSS_2124s_mrna">
    <property type="protein sequence ID" value="KAF7490139.1"/>
    <property type="gene ID" value="SSS_2124"/>
</dbReference>
<dbReference type="PROSITE" id="PS00022">
    <property type="entry name" value="EGF_1"/>
    <property type="match status" value="1"/>
</dbReference>
<dbReference type="PANTHER" id="PTHR46376">
    <property type="entry name" value="LEUCINE-ZIPPER-LIKE TRANSCRIPTIONAL REGULATOR 1"/>
    <property type="match status" value="1"/>
</dbReference>
<sequence length="1115" mass="125891">MTQSYLIEFRIKCSRQSFLFMFFVLFCLQCLLCTVKCWSSTALYPKLIPPEAVCNNVDCLHGTCFRNYCVCDFGWQGPFCDRCGGRIRINSTSGFITDGPGNYSSDLQCTWMIESEIPNATIVLQIDHFETECSWDHLYIFDGDSVNAPMLAVLSGSLTDGRKSNRRSSKITEIIAESGRAYLYFYSDAAYNMSGFNISFTVNSCPRNCSQHGVCVGDQCTCDADYDGIACERPICPNNCSGRGYCDRTKHKCICNFDYVGIDCSRSIHDGYWWLLSTTNAPNGRALHQAVIYNDSMFVIGGEYFNYPEQFLISYDLKLKKWDNVVLNTAEQPNERFGHSVIIFNHTLIIFGGILRNGTVVSELWAFNVLLKQWFIIDGLSMTNSDFCCPLASMGHTATLVNNMMIIIFGYNPTYGYLNHVQHFNLDNFGWKLVKATGAPVKGGFGHTSTYDHISRLIYVFGGYHSSSFSDNVLVDYLYGYNPKRESWILLSPSNQPRYLHSASIIDGLLLIYGGNGHNLTDENTGTVCFSSQFLAYDISCDSWSILDTPKLTNVPEEEQSLVGRYGHSSVVHDNSLLIFGGFNGIMYSNLLRFIPGNCSNIDNQYDCYTSKKIGVKCVWNKEKRLCQSYNQVKYSKNFCDDNLQSLVNFTELCSRQTICSSCLTNSFDCVWCGDACLYNKCNTNVKIIAPKDSLSSSSTLTSSIFTKSITDAKLCESRDVHILNCEKMHNCHSCQTEHYCSWQRDRQCTSLMYEKFTSKTDSRFRSDNINFVDEQMNCEAPCHTRKTCENCTQGSCMWCNSLQKCIESNAYSVIYPIGQCMEWTTHPYKCSVISCSDIQSCDKCLRNPKCGWCDDGSGTGAGNCTEGSLRSPNTSSIAKMCQQWYFTSCPKCQCNGHSKCFQLPGVCDQPCQHNTEGTNCERCKFTYFGNPINGGICKPCQCNGHSHFCHRETGKCSCTTKGIVGHNCDKCDERDYVGNPQDLNGSCYYNLSTSYSYTFNMSKPDDKYYTQINFINTPLAPEIDVEFSVQCQERAMVNISLGSSSNSSFTSIRHLYEGMRCGSIKLRFAYSELEIKNVTFLVNVYSFRTPFLLQISFSQHRNIDILHFFLTFSA</sequence>